<dbReference type="AlphaFoldDB" id="A0A9P4L3Z2"/>
<dbReference type="GeneID" id="63854455"/>
<sequence>MSDRLDWICSTPNGSLGTVMEQLALQIAEQGEYDEVDILSTIKTKTGGRTAAPHFKVLLTGTVNGREVKHNYLIRVAHRSTNGQLS</sequence>
<reference evidence="1" key="1">
    <citation type="submission" date="2020-01" db="EMBL/GenBank/DDBJ databases">
        <authorList>
            <consortium name="DOE Joint Genome Institute"/>
            <person name="Haridas S."/>
            <person name="Albert R."/>
            <person name="Binder M."/>
            <person name="Bloem J."/>
            <person name="Labutti K."/>
            <person name="Salamov A."/>
            <person name="Andreopoulos B."/>
            <person name="Baker S.E."/>
            <person name="Barry K."/>
            <person name="Bills G."/>
            <person name="Bluhm B.H."/>
            <person name="Cannon C."/>
            <person name="Castanera R."/>
            <person name="Culley D.E."/>
            <person name="Daum C."/>
            <person name="Ezra D."/>
            <person name="Gonzalez J.B."/>
            <person name="Henrissat B."/>
            <person name="Kuo A."/>
            <person name="Liang C."/>
            <person name="Lipzen A."/>
            <person name="Lutzoni F."/>
            <person name="Magnuson J."/>
            <person name="Mondo S."/>
            <person name="Nolan M."/>
            <person name="Ohm R."/>
            <person name="Pangilinan J."/>
            <person name="Park H.-J."/>
            <person name="Ramirez L."/>
            <person name="Alfaro M."/>
            <person name="Sun H."/>
            <person name="Tritt A."/>
            <person name="Yoshinaga Y."/>
            <person name="Zwiers L.-H."/>
            <person name="Turgeon B.G."/>
            <person name="Goodwin S.B."/>
            <person name="Spatafora J.W."/>
            <person name="Crous P.W."/>
            <person name="Grigoriev I.V."/>
        </authorList>
    </citation>
    <scope>NUCLEOTIDE SEQUENCE</scope>
    <source>
        <strain evidence="1">CBS 394.84</strain>
    </source>
</reference>
<dbReference type="EMBL" id="ML976618">
    <property type="protein sequence ID" value="KAF1841476.1"/>
    <property type="molecule type" value="Genomic_DNA"/>
</dbReference>
<protein>
    <submittedName>
        <fullName evidence="1">Uncharacterized protein</fullName>
    </submittedName>
</protein>
<accession>A0A9P4L3Z2</accession>
<evidence type="ECO:0000313" key="1">
    <source>
        <dbReference type="EMBL" id="KAF1841476.1"/>
    </source>
</evidence>
<gene>
    <name evidence="1" type="ORF">K460DRAFT_408940</name>
</gene>
<keyword evidence="2" id="KW-1185">Reference proteome</keyword>
<proteinExistence type="predicted"/>
<organism evidence="1 2">
    <name type="scientific">Cucurbitaria berberidis CBS 394.84</name>
    <dbReference type="NCBI Taxonomy" id="1168544"/>
    <lineage>
        <taxon>Eukaryota</taxon>
        <taxon>Fungi</taxon>
        <taxon>Dikarya</taxon>
        <taxon>Ascomycota</taxon>
        <taxon>Pezizomycotina</taxon>
        <taxon>Dothideomycetes</taxon>
        <taxon>Pleosporomycetidae</taxon>
        <taxon>Pleosporales</taxon>
        <taxon>Pleosporineae</taxon>
        <taxon>Cucurbitariaceae</taxon>
        <taxon>Cucurbitaria</taxon>
    </lineage>
</organism>
<evidence type="ECO:0000313" key="2">
    <source>
        <dbReference type="Proteomes" id="UP000800039"/>
    </source>
</evidence>
<comment type="caution">
    <text evidence="1">The sequence shown here is derived from an EMBL/GenBank/DDBJ whole genome shotgun (WGS) entry which is preliminary data.</text>
</comment>
<dbReference type="OrthoDB" id="5152036at2759"/>
<dbReference type="RefSeq" id="XP_040784039.1">
    <property type="nucleotide sequence ID" value="XM_040937205.1"/>
</dbReference>
<dbReference type="Proteomes" id="UP000800039">
    <property type="component" value="Unassembled WGS sequence"/>
</dbReference>
<name>A0A9P4L3Z2_9PLEO</name>